<evidence type="ECO:0000313" key="2">
    <source>
        <dbReference type="EMBL" id="PLW04584.1"/>
    </source>
</evidence>
<evidence type="ECO:0000256" key="1">
    <source>
        <dbReference type="SAM" id="MobiDB-lite"/>
    </source>
</evidence>
<protein>
    <submittedName>
        <fullName evidence="3">Uncharacterized protein</fullName>
    </submittedName>
</protein>
<dbReference type="EMBL" id="PGCJ01001615">
    <property type="protein sequence ID" value="PLW04584.1"/>
    <property type="molecule type" value="Genomic_DNA"/>
</dbReference>
<evidence type="ECO:0000313" key="3">
    <source>
        <dbReference type="EMBL" id="PLW09019.1"/>
    </source>
</evidence>
<comment type="caution">
    <text evidence="3">The sequence shown here is derived from an EMBL/GenBank/DDBJ whole genome shotgun (WGS) entry which is preliminary data.</text>
</comment>
<evidence type="ECO:0000313" key="4">
    <source>
        <dbReference type="Proteomes" id="UP000235388"/>
    </source>
</evidence>
<dbReference type="AlphaFoldDB" id="A0A2N5S721"/>
<keyword evidence="4" id="KW-1185">Reference proteome</keyword>
<feature type="region of interest" description="Disordered" evidence="1">
    <location>
        <begin position="114"/>
        <end position="155"/>
    </location>
</feature>
<organism evidence="3 4">
    <name type="scientific">Puccinia coronata f. sp. avenae</name>
    <dbReference type="NCBI Taxonomy" id="200324"/>
    <lineage>
        <taxon>Eukaryota</taxon>
        <taxon>Fungi</taxon>
        <taxon>Dikarya</taxon>
        <taxon>Basidiomycota</taxon>
        <taxon>Pucciniomycotina</taxon>
        <taxon>Pucciniomycetes</taxon>
        <taxon>Pucciniales</taxon>
        <taxon>Pucciniaceae</taxon>
        <taxon>Puccinia</taxon>
    </lineage>
</organism>
<accession>A0A2N5S721</accession>
<reference evidence="3 4" key="1">
    <citation type="submission" date="2017-11" db="EMBL/GenBank/DDBJ databases">
        <title>De novo assembly and phasing of dikaryotic genomes from two isolates of Puccinia coronata f. sp. avenae, the causal agent of oat crown rust.</title>
        <authorList>
            <person name="Miller M.E."/>
            <person name="Zhang Y."/>
            <person name="Omidvar V."/>
            <person name="Sperschneider J."/>
            <person name="Schwessinger B."/>
            <person name="Raley C."/>
            <person name="Palmer J.M."/>
            <person name="Garnica D."/>
            <person name="Upadhyaya N."/>
            <person name="Rathjen J."/>
            <person name="Taylor J.M."/>
            <person name="Park R.F."/>
            <person name="Dodds P.N."/>
            <person name="Hirsch C.D."/>
            <person name="Kianian S.F."/>
            <person name="Figueroa M."/>
        </authorList>
    </citation>
    <scope>NUCLEOTIDE SEQUENCE [LARGE SCALE GENOMIC DNA]</scope>
    <source>
        <strain evidence="3">12NC29</strain>
    </source>
</reference>
<feature type="region of interest" description="Disordered" evidence="1">
    <location>
        <begin position="198"/>
        <end position="227"/>
    </location>
</feature>
<dbReference type="Proteomes" id="UP000235388">
    <property type="component" value="Unassembled WGS sequence"/>
</dbReference>
<sequence>MLELDEIGVFRICAGRDLSIEESSESLNLVSELTMGDTLVHNPMRVISSLCVRFRSPNAHSVSGSGLQTLPHVSQTHCNISFSPTDIKRRTFLQVPSQFKLYIVGQICTRLRKDHQSKSQEPNPWPLPLPTWTTTHRDDFPTQGAPRGRRSPSLVTGCGKRTWGATWDTVPAPVLMPPLRRHWSPGRTGCTTLMRLQPESSQAGPNDDLGQTAWYRPSAATGLEGAT</sequence>
<dbReference type="EMBL" id="PGCJ01001128">
    <property type="protein sequence ID" value="PLW09019.1"/>
    <property type="molecule type" value="Genomic_DNA"/>
</dbReference>
<name>A0A2N5S721_9BASI</name>
<proteinExistence type="predicted"/>
<gene>
    <name evidence="3" type="ORF">PCANC_27834</name>
    <name evidence="2" type="ORF">PCANC_28418</name>
</gene>